<feature type="transmembrane region" description="Helical" evidence="1">
    <location>
        <begin position="245"/>
        <end position="262"/>
    </location>
</feature>
<feature type="transmembrane region" description="Helical" evidence="1">
    <location>
        <begin position="190"/>
        <end position="210"/>
    </location>
</feature>
<dbReference type="EMBL" id="LGUC01000001">
    <property type="protein sequence ID" value="KPN29348.1"/>
    <property type="molecule type" value="Genomic_DNA"/>
</dbReference>
<dbReference type="Proteomes" id="UP000050535">
    <property type="component" value="Unassembled WGS sequence"/>
</dbReference>
<name>A0A0P7HY85_9EURY</name>
<feature type="transmembrane region" description="Helical" evidence="1">
    <location>
        <begin position="553"/>
        <end position="571"/>
    </location>
</feature>
<dbReference type="RefSeq" id="WP_054582672.1">
    <property type="nucleotide sequence ID" value="NZ_LGUC01000001.1"/>
</dbReference>
<sequence>MSDVREATATLRSDRSAVDDDLRAVLEVDAAKETWTFDDIPIDSGTFGELVSRGIVENVDGEYRVADREAVQAALDGEELESTAEDSSPSLEFNLDLPPRRVGGAIVAALAFVVAVRLVAYPSVFRSEHIVFLGNDPYFYRYLLLESLEQGATVTSLPDSVLLGEPLLTATLLAVTRLLGGSTEVADLVLAWYPVVAGLVTAALVYVLAVQVTDDRRVGVASVVMLAVTPVHAYRTAIGFADHHAFDYVWLAITAVAAVALLQRTSTEEGKRGVVTPWTLALGGVVAVGVAGQVLAWNAGPLLLLPLALYGVVRATAAVDAGASPLADLPLVGAIGLGGVLAVVVHTTLDWQELYIVATPLLLAAGLGAVLMVGEGARRYGLSAQATTGLVAAAGAVVFVVAYTVVPEFGAEFSQELSRLVNAGSVEGIAETASLFGTQYGTIVGPFFFFGLTLFFALPYMVWSLAAGWSQNRPVWQLVGSYSTVFFLLALLQVRFAGQLALFSSVFAGVAVVHLSAVTGATVRPAMVAEDGLDTWSERAPELPAFSMPNRDTVLAVGMIVLLVGGLGAVISPARTTSLMVSDESYEAATFMDDYATEEGWEYPQNYVFSEWGDSRMYNAIVSGESRSYGFAQANYEEFLTSANASTWYQRLNGRTGFVVVDRHSGLANTDDETMYRRLHAWGNETGHYRAVWTSDDGSMKVFTLVPGAAVTGSADPNATVTATTTVEVGGTEVRYRHTETADATGNYSVRVPYPGTYEIGGTEVTVPEEAVENGGTVRTGTGSGNGSQ</sequence>
<dbReference type="STRING" id="699431.SY89_00061"/>
<reference evidence="4" key="1">
    <citation type="submission" date="2013-11" db="EMBL/GenBank/DDBJ databases">
        <authorList>
            <person name="Hoang H.T."/>
            <person name="Killian M.L."/>
            <person name="Madson D.M."/>
            <person name="Arruda P.H.E."/>
            <person name="Sun D."/>
            <person name="Schwartz K.J."/>
            <person name="Yoon K."/>
        </authorList>
    </citation>
    <scope>NUCLEOTIDE SEQUENCE [LARGE SCALE GENOMIC DNA]</scope>
    <source>
        <strain evidence="4">CDK2</strain>
    </source>
</reference>
<protein>
    <submittedName>
        <fullName evidence="3">Oligosaccharyl transferase, archaeosortase A system-associated</fullName>
    </submittedName>
</protein>
<keyword evidence="1" id="KW-1133">Transmembrane helix</keyword>
<keyword evidence="4" id="KW-1185">Reference proteome</keyword>
<dbReference type="AlphaFoldDB" id="A0A0P7HY85"/>
<evidence type="ECO:0000259" key="2">
    <source>
        <dbReference type="Pfam" id="PF18079"/>
    </source>
</evidence>
<organism evidence="3 4">
    <name type="scientific">Halolamina pelagica</name>
    <dbReference type="NCBI Taxonomy" id="699431"/>
    <lineage>
        <taxon>Archaea</taxon>
        <taxon>Methanobacteriati</taxon>
        <taxon>Methanobacteriota</taxon>
        <taxon>Stenosarchaea group</taxon>
        <taxon>Halobacteria</taxon>
        <taxon>Halobacteriales</taxon>
        <taxon>Haloferacaceae</taxon>
    </lineage>
</organism>
<feature type="transmembrane region" description="Helical" evidence="1">
    <location>
        <begin position="386"/>
        <end position="406"/>
    </location>
</feature>
<feature type="transmembrane region" description="Helical" evidence="1">
    <location>
        <begin position="443"/>
        <end position="463"/>
    </location>
</feature>
<evidence type="ECO:0000313" key="4">
    <source>
        <dbReference type="Proteomes" id="UP000050535"/>
    </source>
</evidence>
<comment type="caution">
    <text evidence="3">The sequence shown here is derived from an EMBL/GenBank/DDBJ whole genome shotgun (WGS) entry which is preliminary data.</text>
</comment>
<feature type="transmembrane region" description="Helical" evidence="1">
    <location>
        <begin position="217"/>
        <end position="233"/>
    </location>
</feature>
<evidence type="ECO:0000256" key="1">
    <source>
        <dbReference type="SAM" id="Phobius"/>
    </source>
</evidence>
<feature type="transmembrane region" description="Helical" evidence="1">
    <location>
        <begin position="102"/>
        <end position="120"/>
    </location>
</feature>
<dbReference type="InterPro" id="IPR041154">
    <property type="entry name" value="AglB_P1"/>
</dbReference>
<dbReference type="OrthoDB" id="313284at2157"/>
<feature type="transmembrane region" description="Helical" evidence="1">
    <location>
        <begin position="500"/>
        <end position="523"/>
    </location>
</feature>
<dbReference type="PATRIC" id="fig|699431.3.peg.68"/>
<proteinExistence type="predicted"/>
<dbReference type="Pfam" id="PF18079">
    <property type="entry name" value="AglB_L1"/>
    <property type="match status" value="1"/>
</dbReference>
<feature type="domain" description="Archaeal glycosylation protein B peripheral" evidence="2">
    <location>
        <begin position="708"/>
        <end position="778"/>
    </location>
</feature>
<feature type="transmembrane region" description="Helical" evidence="1">
    <location>
        <begin position="331"/>
        <end position="349"/>
    </location>
</feature>
<accession>A0A0P7HY85</accession>
<feature type="transmembrane region" description="Helical" evidence="1">
    <location>
        <begin position="274"/>
        <end position="296"/>
    </location>
</feature>
<dbReference type="GO" id="GO:0016740">
    <property type="term" value="F:transferase activity"/>
    <property type="evidence" value="ECO:0007669"/>
    <property type="project" value="UniProtKB-KW"/>
</dbReference>
<keyword evidence="1" id="KW-0812">Transmembrane</keyword>
<gene>
    <name evidence="3" type="ORF">SY89_00061</name>
</gene>
<feature type="transmembrane region" description="Helical" evidence="1">
    <location>
        <begin position="355"/>
        <end position="374"/>
    </location>
</feature>
<evidence type="ECO:0000313" key="3">
    <source>
        <dbReference type="EMBL" id="KPN29348.1"/>
    </source>
</evidence>
<keyword evidence="1" id="KW-0472">Membrane</keyword>
<keyword evidence="3" id="KW-0808">Transferase</keyword>
<feature type="transmembrane region" description="Helical" evidence="1">
    <location>
        <begin position="475"/>
        <end position="494"/>
    </location>
</feature>